<feature type="transmembrane region" description="Helical" evidence="12">
    <location>
        <begin position="131"/>
        <end position="151"/>
    </location>
</feature>
<dbReference type="InterPro" id="IPR050173">
    <property type="entry name" value="ABC_transporter_C-like"/>
</dbReference>
<feature type="domain" description="ABC transporter" evidence="13">
    <location>
        <begin position="1297"/>
        <end position="1561"/>
    </location>
</feature>
<dbReference type="FunFam" id="3.40.50.300:FF:000610">
    <property type="entry name" value="Multidrug resistance-associated ABC transporter"/>
    <property type="match status" value="1"/>
</dbReference>
<dbReference type="FunFam" id="3.40.50.300:FF:000825">
    <property type="entry name" value="ABC bile acid transporter"/>
    <property type="match status" value="1"/>
</dbReference>
<evidence type="ECO:0000313" key="15">
    <source>
        <dbReference type="EMBL" id="CRG91117.1"/>
    </source>
</evidence>
<evidence type="ECO:0000256" key="5">
    <source>
        <dbReference type="ARBA" id="ARBA00022737"/>
    </source>
</evidence>
<evidence type="ECO:0000256" key="1">
    <source>
        <dbReference type="ARBA" id="ARBA00004141"/>
    </source>
</evidence>
<gene>
    <name evidence="15" type="ORF">PISL3812_08165</name>
</gene>
<dbReference type="InterPro" id="IPR027417">
    <property type="entry name" value="P-loop_NTPase"/>
</dbReference>
<dbReference type="InterPro" id="IPR003439">
    <property type="entry name" value="ABC_transporter-like_ATP-bd"/>
</dbReference>
<feature type="transmembrane region" description="Helical" evidence="12">
    <location>
        <begin position="6"/>
        <end position="26"/>
    </location>
</feature>
<dbReference type="OMA" id="RFTADFH"/>
<feature type="compositionally biased region" description="Basic and acidic residues" evidence="11">
    <location>
        <begin position="916"/>
        <end position="930"/>
    </location>
</feature>
<dbReference type="PROSITE" id="PS50929">
    <property type="entry name" value="ABC_TM1F"/>
    <property type="match status" value="2"/>
</dbReference>
<evidence type="ECO:0000256" key="9">
    <source>
        <dbReference type="ARBA" id="ARBA00023136"/>
    </source>
</evidence>
<keyword evidence="3" id="KW-0813">Transport</keyword>
<feature type="transmembrane region" description="Helical" evidence="12">
    <location>
        <begin position="534"/>
        <end position="558"/>
    </location>
</feature>
<feature type="compositionally biased region" description="Low complexity" evidence="11">
    <location>
        <begin position="1424"/>
        <end position="1439"/>
    </location>
</feature>
<feature type="domain" description="ABC transmembrane type-1" evidence="14">
    <location>
        <begin position="408"/>
        <end position="593"/>
    </location>
</feature>
<dbReference type="InterPro" id="IPR036640">
    <property type="entry name" value="ABC1_TM_sf"/>
</dbReference>
<evidence type="ECO:0000256" key="2">
    <source>
        <dbReference type="ARBA" id="ARBA00009726"/>
    </source>
</evidence>
<dbReference type="CDD" id="cd03250">
    <property type="entry name" value="ABCC_MRP_domain1"/>
    <property type="match status" value="1"/>
</dbReference>
<dbReference type="OrthoDB" id="6500128at2759"/>
<dbReference type="GO" id="GO:0016887">
    <property type="term" value="F:ATP hydrolysis activity"/>
    <property type="evidence" value="ECO:0007669"/>
    <property type="project" value="InterPro"/>
</dbReference>
<organism evidence="15 16">
    <name type="scientific">Talaromyces islandicus</name>
    <name type="common">Penicillium islandicum</name>
    <dbReference type="NCBI Taxonomy" id="28573"/>
    <lineage>
        <taxon>Eukaryota</taxon>
        <taxon>Fungi</taxon>
        <taxon>Dikarya</taxon>
        <taxon>Ascomycota</taxon>
        <taxon>Pezizomycotina</taxon>
        <taxon>Eurotiomycetes</taxon>
        <taxon>Eurotiomycetidae</taxon>
        <taxon>Eurotiales</taxon>
        <taxon>Trichocomaceae</taxon>
        <taxon>Talaromyces</taxon>
        <taxon>Talaromyces sect. Islandici</taxon>
    </lineage>
</organism>
<dbReference type="GO" id="GO:0140359">
    <property type="term" value="F:ABC-type transporter activity"/>
    <property type="evidence" value="ECO:0007669"/>
    <property type="project" value="InterPro"/>
</dbReference>
<evidence type="ECO:0000256" key="10">
    <source>
        <dbReference type="ARBA" id="ARBA00023180"/>
    </source>
</evidence>
<feature type="transmembrane region" description="Helical" evidence="12">
    <location>
        <begin position="954"/>
        <end position="975"/>
    </location>
</feature>
<dbReference type="InterPro" id="IPR017871">
    <property type="entry name" value="ABC_transporter-like_CS"/>
</dbReference>
<dbReference type="Pfam" id="PF00664">
    <property type="entry name" value="ABC_membrane"/>
    <property type="match status" value="2"/>
</dbReference>
<keyword evidence="16" id="KW-1185">Reference proteome</keyword>
<dbReference type="Gene3D" id="3.40.50.300">
    <property type="entry name" value="P-loop containing nucleotide triphosphate hydrolases"/>
    <property type="match status" value="2"/>
</dbReference>
<evidence type="ECO:0000256" key="8">
    <source>
        <dbReference type="ARBA" id="ARBA00022989"/>
    </source>
</evidence>
<comment type="subcellular location">
    <subcellularLocation>
        <location evidence="1">Membrane</location>
        <topology evidence="1">Multi-pass membrane protein</topology>
    </subcellularLocation>
</comment>
<dbReference type="InterPro" id="IPR011527">
    <property type="entry name" value="ABC1_TM_dom"/>
</dbReference>
<feature type="region of interest" description="Disordered" evidence="11">
    <location>
        <begin position="1416"/>
        <end position="1439"/>
    </location>
</feature>
<keyword evidence="8 12" id="KW-1133">Transmembrane helix</keyword>
<dbReference type="PANTHER" id="PTHR24223:SF456">
    <property type="entry name" value="MULTIDRUG RESISTANCE-ASSOCIATED PROTEIN LETHAL(2)03659"/>
    <property type="match status" value="1"/>
</dbReference>
<dbReference type="PROSITE" id="PS00211">
    <property type="entry name" value="ABC_TRANSPORTER_1"/>
    <property type="match status" value="1"/>
</dbReference>
<keyword evidence="6" id="KW-0547">Nucleotide-binding</keyword>
<keyword evidence="7" id="KW-0067">ATP-binding</keyword>
<feature type="transmembrane region" description="Helical" evidence="12">
    <location>
        <begin position="1095"/>
        <end position="1116"/>
    </location>
</feature>
<dbReference type="PROSITE" id="PS50893">
    <property type="entry name" value="ABC_TRANSPORTER_2"/>
    <property type="match status" value="2"/>
</dbReference>
<sequence length="1575" mass="174203">MPRSRSTLVVGSLGLGIVALLTLRAIRSIGQRLLRVKYTQITQHDLYEDEDGVATEQSVKDYAAILRWLLYGTTLLTAVGIGLSLSIAVLGTSGFLGTENLLMEHWFDAAAWGLLGLNSIAMLLECSPLKTYGLSVFGFLASSATLATPALELWIVSQVSEKKKLFDPTHLGLFVAQFAVGLALSIVYLSVPRRPDVFFQDKLVDRQYSGSLLHRVTFGWADRLLKFAIRNQSLEIDNLNSIDSTLRSKGLHTNFEAIKGSMPLWRLLLKTYWPTILLQYILTFLYSFAQIAPQIALFGLLRSLEDREIGQETRWRTWQWVIGLGVFDLTACTIDCYLYWVVYTRLAMPIKQQIAAFVFAKAMRRKDVKEAAKPNSKPDDVTDNDSETDTSSGADSDDEAGLGKTRQSVVNLVVVDADCVSDAVQYNHMLASSILELAIACTFLVKLLGWKPTLSGLSIAVIVLPVNFYTAKKFANAQTSLMKYRDQKVAVLTEVLQGIRQIKFSALESSWQRKVSEAREQELGAQWKVLTYDIGLLTIWLLGPIMLSAISLGVYASIHGQLTASTAFTAMSVFETLEVSFAVLPELISDFVEAWVSLGRLDKHLDAPEKLQVTVPSDVITLENASVAWPVDDDEACTEERFVLRNLNIDFPDKGLTVISGKTGSGKSLLLATILGEADILDGTVRVPQPPPIENRHDGLANSSNWLVDSAIAYVSQTPWIENASVRDNILFGLPHDGLRYDMVLSACALNKDLDMLVDGDLTDIGINGINLSGGQKWRVSFARALYSRASILVMDDIFSAVDAHTGRHLFEQALTGELGQGRTRILVTHHVGLCLPRTDYAVFMAEDSVRCGTIEKLKKSDSLASLLLSNKGEESTSETTIEVDDPSLAKGSTPQRKLSAHHPQIEPGTDNLGNEMDRKPNPKKFMEDETRATGSIKREIYTRYVKTGGNMPFWLAGFSIAIVYQMVTVGRSWWLNIWTAKSQPQETQYSIAIQQPIHQQVISSKTTSLSVTTLQDDSLMFYLSIYILLSVFACVIGSLRYSCILYASLRASRSLFDELTFAVLRAPLRWLDTVPVGRILNRFTSDFRLLDSSLGYNISFATVDILEVCGIVVAGTLVSPWLIIIAIVLFFVYLHFARLYLAGAREIKRLESNAKSPVLEQFGSALTGLGTIRAFTKTNSYINRMYGLIDRHMQAWYYLRFFNQWLRFRLSVIGSVFSMVSAMLVVSVPGTSASLAGFALSFSLQYTSVIEWALRHYADLELEMNAAERVVEYTNIVIEDQGGQDAPASWPTEGTIEVEDLVVAYAPDLPPVLKGLNFRVEQNQRVGVVGRTGAGKSSLTLALFRFLEIRQGRIIIDGIDVSTIKLHDLRSRLAIIPQDPVLFSGTIRSNLDPFSQSSDTELYEALERVHLMTRADTSEDDPPAGSSTPISSSSSTAIQDSTNANVFESLDSPISEGGLNLSQGQRQLLCLARAIVSRPKIMVLDEATSAVDMDTDALIQRSIRSEFGRNATTLLVIAHRLSTIADFDRILVMDAGKVVEFGAPRDLMGIEGGVFRSLVEESGERKTLEEVIFS</sequence>
<evidence type="ECO:0000256" key="11">
    <source>
        <dbReference type="SAM" id="MobiDB-lite"/>
    </source>
</evidence>
<evidence type="ECO:0008006" key="17">
    <source>
        <dbReference type="Google" id="ProtNLM"/>
    </source>
</evidence>
<dbReference type="CDD" id="cd18596">
    <property type="entry name" value="ABC_6TM_VMR1_D1_like"/>
    <property type="match status" value="1"/>
</dbReference>
<proteinExistence type="inferred from homology"/>
<feature type="transmembrane region" description="Helical" evidence="12">
    <location>
        <begin position="320"/>
        <end position="342"/>
    </location>
</feature>
<evidence type="ECO:0000256" key="6">
    <source>
        <dbReference type="ARBA" id="ARBA00022741"/>
    </source>
</evidence>
<dbReference type="Proteomes" id="UP000054383">
    <property type="component" value="Unassembled WGS sequence"/>
</dbReference>
<evidence type="ECO:0000256" key="4">
    <source>
        <dbReference type="ARBA" id="ARBA00022692"/>
    </source>
</evidence>
<dbReference type="CDD" id="cd18604">
    <property type="entry name" value="ABC_6TM_VMR1_D2_like"/>
    <property type="match status" value="1"/>
</dbReference>
<feature type="domain" description="ABC transmembrane type-1" evidence="14">
    <location>
        <begin position="956"/>
        <end position="1263"/>
    </location>
</feature>
<dbReference type="GO" id="GO:0005737">
    <property type="term" value="C:cytoplasm"/>
    <property type="evidence" value="ECO:0007669"/>
    <property type="project" value="UniProtKB-ARBA"/>
</dbReference>
<feature type="region of interest" description="Disordered" evidence="11">
    <location>
        <begin position="876"/>
        <end position="930"/>
    </location>
</feature>
<feature type="transmembrane region" description="Helical" evidence="12">
    <location>
        <begin position="1020"/>
        <end position="1044"/>
    </location>
</feature>
<protein>
    <recommendedName>
        <fullName evidence="17">ATP-dependent bile acid permease</fullName>
    </recommendedName>
</protein>
<feature type="transmembrane region" description="Helical" evidence="12">
    <location>
        <begin position="276"/>
        <end position="300"/>
    </location>
</feature>
<feature type="transmembrane region" description="Helical" evidence="12">
    <location>
        <begin position="1209"/>
        <end position="1229"/>
    </location>
</feature>
<evidence type="ECO:0000256" key="12">
    <source>
        <dbReference type="SAM" id="Phobius"/>
    </source>
</evidence>
<dbReference type="SMART" id="SM00382">
    <property type="entry name" value="AAA"/>
    <property type="match status" value="2"/>
</dbReference>
<comment type="similarity">
    <text evidence="2">Belongs to the ABC transporter superfamily. ABCC family. Conjugate transporter (TC 3.A.1.208) subfamily.</text>
</comment>
<feature type="transmembrane region" description="Helical" evidence="12">
    <location>
        <begin position="68"/>
        <end position="93"/>
    </location>
</feature>
<dbReference type="GO" id="GO:0016020">
    <property type="term" value="C:membrane"/>
    <property type="evidence" value="ECO:0007669"/>
    <property type="project" value="UniProtKB-SubCell"/>
</dbReference>
<dbReference type="PANTHER" id="PTHR24223">
    <property type="entry name" value="ATP-BINDING CASSETTE SUB-FAMILY C"/>
    <property type="match status" value="1"/>
</dbReference>
<feature type="transmembrane region" description="Helical" evidence="12">
    <location>
        <begin position="171"/>
        <end position="191"/>
    </location>
</feature>
<evidence type="ECO:0000313" key="16">
    <source>
        <dbReference type="Proteomes" id="UP000054383"/>
    </source>
</evidence>
<keyword evidence="10" id="KW-0325">Glycoprotein</keyword>
<dbReference type="Pfam" id="PF00005">
    <property type="entry name" value="ABC_tran"/>
    <property type="match status" value="2"/>
</dbReference>
<reference evidence="15 16" key="1">
    <citation type="submission" date="2015-04" db="EMBL/GenBank/DDBJ databases">
        <authorList>
            <person name="Syromyatnikov M.Y."/>
            <person name="Popov V.N."/>
        </authorList>
    </citation>
    <scope>NUCLEOTIDE SEQUENCE [LARGE SCALE GENOMIC DNA]</scope>
    <source>
        <strain evidence="15">WF-38-12</strain>
    </source>
</reference>
<feature type="transmembrane region" description="Helical" evidence="12">
    <location>
        <begin position="454"/>
        <end position="471"/>
    </location>
</feature>
<keyword evidence="5" id="KW-0677">Repeat</keyword>
<feature type="compositionally biased region" description="Basic and acidic residues" evidence="11">
    <location>
        <begin position="370"/>
        <end position="380"/>
    </location>
</feature>
<feature type="transmembrane region" description="Helical" evidence="12">
    <location>
        <begin position="1122"/>
        <end position="1142"/>
    </location>
</feature>
<accession>A0A0U1M6G3</accession>
<dbReference type="SUPFAM" id="SSF90123">
    <property type="entry name" value="ABC transporter transmembrane region"/>
    <property type="match status" value="2"/>
</dbReference>
<dbReference type="STRING" id="28573.A0A0U1M6G3"/>
<keyword evidence="4 12" id="KW-0812">Transmembrane</keyword>
<feature type="transmembrane region" description="Helical" evidence="12">
    <location>
        <begin position="105"/>
        <end position="124"/>
    </location>
</feature>
<name>A0A0U1M6G3_TALIS</name>
<evidence type="ECO:0000256" key="7">
    <source>
        <dbReference type="ARBA" id="ARBA00022840"/>
    </source>
</evidence>
<dbReference type="InterPro" id="IPR003593">
    <property type="entry name" value="AAA+_ATPase"/>
</dbReference>
<evidence type="ECO:0000259" key="13">
    <source>
        <dbReference type="PROSITE" id="PS50893"/>
    </source>
</evidence>
<dbReference type="SUPFAM" id="SSF52540">
    <property type="entry name" value="P-loop containing nucleoside triphosphate hydrolases"/>
    <property type="match status" value="2"/>
</dbReference>
<evidence type="ECO:0000256" key="3">
    <source>
        <dbReference type="ARBA" id="ARBA00022448"/>
    </source>
</evidence>
<feature type="domain" description="ABC transporter" evidence="13">
    <location>
        <begin position="620"/>
        <end position="872"/>
    </location>
</feature>
<evidence type="ECO:0000259" key="14">
    <source>
        <dbReference type="PROSITE" id="PS50929"/>
    </source>
</evidence>
<dbReference type="EMBL" id="CVMT01000009">
    <property type="protein sequence ID" value="CRG91117.1"/>
    <property type="molecule type" value="Genomic_DNA"/>
</dbReference>
<dbReference type="CDD" id="cd03244">
    <property type="entry name" value="ABCC_MRP_domain2"/>
    <property type="match status" value="1"/>
</dbReference>
<feature type="region of interest" description="Disordered" evidence="11">
    <location>
        <begin position="370"/>
        <end position="401"/>
    </location>
</feature>
<dbReference type="FunFam" id="1.20.1560.10:FF:000013">
    <property type="entry name" value="ABC transporter C family member 2"/>
    <property type="match status" value="1"/>
</dbReference>
<dbReference type="GO" id="GO:0005524">
    <property type="term" value="F:ATP binding"/>
    <property type="evidence" value="ECO:0007669"/>
    <property type="project" value="UniProtKB-KW"/>
</dbReference>
<keyword evidence="9 12" id="KW-0472">Membrane</keyword>
<dbReference type="Gene3D" id="1.20.1560.10">
    <property type="entry name" value="ABC transporter type 1, transmembrane domain"/>
    <property type="match status" value="2"/>
</dbReference>